<dbReference type="PANTHER" id="PTHR10039:SF14">
    <property type="entry name" value="NACHT DOMAIN-CONTAINING PROTEIN"/>
    <property type="match status" value="1"/>
</dbReference>
<dbReference type="InterPro" id="IPR027417">
    <property type="entry name" value="P-loop_NTPase"/>
</dbReference>
<dbReference type="STRING" id="42251.A0A2T6ZNZ7"/>
<dbReference type="SUPFAM" id="SSF52540">
    <property type="entry name" value="P-loop containing nucleoside triphosphate hydrolases"/>
    <property type="match status" value="1"/>
</dbReference>
<reference evidence="3 4" key="1">
    <citation type="submission" date="2017-04" db="EMBL/GenBank/DDBJ databases">
        <title>Draft genome sequence of Tuber borchii Vittad., a whitish edible truffle.</title>
        <authorList>
            <consortium name="DOE Joint Genome Institute"/>
            <person name="Murat C."/>
            <person name="Kuo A."/>
            <person name="Barry K.W."/>
            <person name="Clum A."/>
            <person name="Dockter R.B."/>
            <person name="Fauchery L."/>
            <person name="Iotti M."/>
            <person name="Kohler A."/>
            <person name="Labutti K."/>
            <person name="Lindquist E.A."/>
            <person name="Lipzen A."/>
            <person name="Ohm R.A."/>
            <person name="Wang M."/>
            <person name="Grigoriev I.V."/>
            <person name="Zambonelli A."/>
            <person name="Martin F.M."/>
        </authorList>
    </citation>
    <scope>NUCLEOTIDE SEQUENCE [LARGE SCALE GENOMIC DNA]</scope>
    <source>
        <strain evidence="3 4">Tbo3840</strain>
    </source>
</reference>
<dbReference type="PANTHER" id="PTHR10039">
    <property type="entry name" value="AMELOGENIN"/>
    <property type="match status" value="1"/>
</dbReference>
<comment type="caution">
    <text evidence="3">The sequence shown here is derived from an EMBL/GenBank/DDBJ whole genome shotgun (WGS) entry which is preliminary data.</text>
</comment>
<dbReference type="Gene3D" id="3.40.50.300">
    <property type="entry name" value="P-loop containing nucleotide triphosphate hydrolases"/>
    <property type="match status" value="1"/>
</dbReference>
<name>A0A2T6ZNZ7_TUBBO</name>
<dbReference type="InterPro" id="IPR056884">
    <property type="entry name" value="NPHP3-like_N"/>
</dbReference>
<organism evidence="3 4">
    <name type="scientific">Tuber borchii</name>
    <name type="common">White truffle</name>
    <dbReference type="NCBI Taxonomy" id="42251"/>
    <lineage>
        <taxon>Eukaryota</taxon>
        <taxon>Fungi</taxon>
        <taxon>Dikarya</taxon>
        <taxon>Ascomycota</taxon>
        <taxon>Pezizomycotina</taxon>
        <taxon>Pezizomycetes</taxon>
        <taxon>Pezizales</taxon>
        <taxon>Tuberaceae</taxon>
        <taxon>Tuber</taxon>
    </lineage>
</organism>
<evidence type="ECO:0000313" key="3">
    <source>
        <dbReference type="EMBL" id="PUU77218.1"/>
    </source>
</evidence>
<gene>
    <name evidence="3" type="ORF">B9Z19DRAFT_921118</name>
</gene>
<feature type="non-terminal residue" evidence="3">
    <location>
        <position position="1"/>
    </location>
</feature>
<dbReference type="AlphaFoldDB" id="A0A2T6ZNZ7"/>
<dbReference type="OrthoDB" id="538223at2759"/>
<evidence type="ECO:0000259" key="2">
    <source>
        <dbReference type="Pfam" id="PF24883"/>
    </source>
</evidence>
<sequence length="166" mass="18678">GTGEWIFKSGQYKKWRESTQSKLLWLRGGPGTGKTMLAKCVAAEFLKKLDNPSNEAKLFFYFATPDILTDATSANEAELSQLTLAKVARDLLYSILSQDENLFGGCKAELKTQGERFFTNPNSLWKVLRKVIEDYQTGPVYILIDGIDGLKGTLHRKLIRRILGLM</sequence>
<dbReference type="Proteomes" id="UP000244722">
    <property type="component" value="Unassembled WGS sequence"/>
</dbReference>
<evidence type="ECO:0000313" key="4">
    <source>
        <dbReference type="Proteomes" id="UP000244722"/>
    </source>
</evidence>
<proteinExistence type="predicted"/>
<protein>
    <recommendedName>
        <fullName evidence="2">Nephrocystin 3-like N-terminal domain-containing protein</fullName>
    </recommendedName>
</protein>
<feature type="non-terminal residue" evidence="3">
    <location>
        <position position="166"/>
    </location>
</feature>
<evidence type="ECO:0000256" key="1">
    <source>
        <dbReference type="ARBA" id="ARBA00022737"/>
    </source>
</evidence>
<accession>A0A2T6ZNZ7</accession>
<keyword evidence="4" id="KW-1185">Reference proteome</keyword>
<keyword evidence="1" id="KW-0677">Repeat</keyword>
<dbReference type="Pfam" id="PF24883">
    <property type="entry name" value="NPHP3_N"/>
    <property type="match status" value="1"/>
</dbReference>
<dbReference type="EMBL" id="NESQ01000158">
    <property type="protein sequence ID" value="PUU77218.1"/>
    <property type="molecule type" value="Genomic_DNA"/>
</dbReference>
<feature type="domain" description="Nephrocystin 3-like N-terminal" evidence="2">
    <location>
        <begin position="1"/>
        <end position="152"/>
    </location>
</feature>